<feature type="transmembrane region" description="Helical" evidence="7">
    <location>
        <begin position="27"/>
        <end position="58"/>
    </location>
</feature>
<evidence type="ECO:0000313" key="10">
    <source>
        <dbReference type="Proteomes" id="UP001159427"/>
    </source>
</evidence>
<name>A0ABN8R8Q7_9CNID</name>
<keyword evidence="10" id="KW-1185">Reference proteome</keyword>
<keyword evidence="3 6" id="KW-0812">Transmembrane</keyword>
<sequence length="350" mass="39446">MSNDTSSLGDESCFFLEVVLFKATDRALFITTVLAVVLNAIFSVVAIVGNSIMLLVIIRTRALRTCSNFFLGNLVLSDLLVGAVVQPLFVIYKTGEALENYSCLVQALYATSAWLSAGVSFLTLTALNCERYIAIFAPLRYNILVKPRRVFIVSVFMWLFSLLLVSSRFYGLINIIFYVICCIIIVMSLVTFLLISIQIQRVVKRHRKQIASMKFLPSVKKQAQEASHARNVTWVTFIFFMCYLPNLAVMIAYTMVGYSVTLKTFYVWSDTLVFLNSSINPGVYCWRNKGIRRAVLKFVNVRQVVNSDWFAQKQADHRTPRAAVITDNIALSSEHNLTSRSGEEIQSAPS</sequence>
<dbReference type="Pfam" id="PF00001">
    <property type="entry name" value="7tm_1"/>
    <property type="match status" value="1"/>
</dbReference>
<keyword evidence="6" id="KW-0675">Receptor</keyword>
<evidence type="ECO:0000256" key="7">
    <source>
        <dbReference type="SAM" id="Phobius"/>
    </source>
</evidence>
<dbReference type="PANTHER" id="PTHR22750">
    <property type="entry name" value="G-PROTEIN COUPLED RECEPTOR"/>
    <property type="match status" value="1"/>
</dbReference>
<evidence type="ECO:0000256" key="6">
    <source>
        <dbReference type="RuleBase" id="RU000688"/>
    </source>
</evidence>
<comment type="caution">
    <text evidence="9">The sequence shown here is derived from an EMBL/GenBank/DDBJ whole genome shotgun (WGS) entry which is preliminary data.</text>
</comment>
<keyword evidence="6" id="KW-0297">G-protein coupled receptor</keyword>
<feature type="transmembrane region" description="Helical" evidence="7">
    <location>
        <begin position="265"/>
        <end position="286"/>
    </location>
</feature>
<feature type="transmembrane region" description="Helical" evidence="7">
    <location>
        <begin position="104"/>
        <end position="129"/>
    </location>
</feature>
<dbReference type="InterPro" id="IPR017452">
    <property type="entry name" value="GPCR_Rhodpsn_7TM"/>
</dbReference>
<feature type="transmembrane region" description="Helical" evidence="7">
    <location>
        <begin position="175"/>
        <end position="197"/>
    </location>
</feature>
<dbReference type="PROSITE" id="PS00237">
    <property type="entry name" value="G_PROTEIN_RECEP_F1_1"/>
    <property type="match status" value="1"/>
</dbReference>
<dbReference type="SMART" id="SM01381">
    <property type="entry name" value="7TM_GPCR_Srsx"/>
    <property type="match status" value="1"/>
</dbReference>
<comment type="subcellular location">
    <subcellularLocation>
        <location evidence="1">Cell membrane</location>
        <topology evidence="1">Multi-pass membrane protein</topology>
    </subcellularLocation>
</comment>
<dbReference type="PROSITE" id="PS50262">
    <property type="entry name" value="G_PROTEIN_RECEP_F1_2"/>
    <property type="match status" value="1"/>
</dbReference>
<evidence type="ECO:0000256" key="4">
    <source>
        <dbReference type="ARBA" id="ARBA00022989"/>
    </source>
</evidence>
<dbReference type="PRINTS" id="PR00237">
    <property type="entry name" value="GPCRRHODOPSN"/>
</dbReference>
<accession>A0ABN8R8Q7</accession>
<evidence type="ECO:0000313" key="9">
    <source>
        <dbReference type="EMBL" id="CAH3175750.1"/>
    </source>
</evidence>
<comment type="similarity">
    <text evidence="6">Belongs to the G-protein coupled receptor 1 family.</text>
</comment>
<protein>
    <recommendedName>
        <fullName evidence="8">G-protein coupled receptors family 1 profile domain-containing protein</fullName>
    </recommendedName>
</protein>
<dbReference type="SUPFAM" id="SSF81321">
    <property type="entry name" value="Family A G protein-coupled receptor-like"/>
    <property type="match status" value="1"/>
</dbReference>
<keyword evidence="2" id="KW-1003">Cell membrane</keyword>
<feature type="transmembrane region" description="Helical" evidence="7">
    <location>
        <begin position="70"/>
        <end position="92"/>
    </location>
</feature>
<feature type="transmembrane region" description="Helical" evidence="7">
    <location>
        <begin position="150"/>
        <end position="169"/>
    </location>
</feature>
<dbReference type="Gene3D" id="1.20.1070.10">
    <property type="entry name" value="Rhodopsin 7-helix transmembrane proteins"/>
    <property type="match status" value="1"/>
</dbReference>
<dbReference type="EMBL" id="CALNXI010001723">
    <property type="protein sequence ID" value="CAH3175750.1"/>
    <property type="molecule type" value="Genomic_DNA"/>
</dbReference>
<dbReference type="Proteomes" id="UP001159427">
    <property type="component" value="Unassembled WGS sequence"/>
</dbReference>
<feature type="transmembrane region" description="Helical" evidence="7">
    <location>
        <begin position="232"/>
        <end position="253"/>
    </location>
</feature>
<feature type="domain" description="G-protein coupled receptors family 1 profile" evidence="8">
    <location>
        <begin position="49"/>
        <end position="284"/>
    </location>
</feature>
<evidence type="ECO:0000256" key="1">
    <source>
        <dbReference type="ARBA" id="ARBA00004651"/>
    </source>
</evidence>
<evidence type="ECO:0000256" key="3">
    <source>
        <dbReference type="ARBA" id="ARBA00022692"/>
    </source>
</evidence>
<keyword evidence="5 7" id="KW-0472">Membrane</keyword>
<reference evidence="9 10" key="1">
    <citation type="submission" date="2022-05" db="EMBL/GenBank/DDBJ databases">
        <authorList>
            <consortium name="Genoscope - CEA"/>
            <person name="William W."/>
        </authorList>
    </citation>
    <scope>NUCLEOTIDE SEQUENCE [LARGE SCALE GENOMIC DNA]</scope>
</reference>
<gene>
    <name evidence="9" type="ORF">PEVE_00010304</name>
</gene>
<evidence type="ECO:0000259" key="8">
    <source>
        <dbReference type="PROSITE" id="PS50262"/>
    </source>
</evidence>
<dbReference type="CDD" id="cd00637">
    <property type="entry name" value="7tm_classA_rhodopsin-like"/>
    <property type="match status" value="1"/>
</dbReference>
<keyword evidence="6" id="KW-0807">Transducer</keyword>
<keyword evidence="4 7" id="KW-1133">Transmembrane helix</keyword>
<evidence type="ECO:0000256" key="5">
    <source>
        <dbReference type="ARBA" id="ARBA00023136"/>
    </source>
</evidence>
<proteinExistence type="inferred from homology"/>
<evidence type="ECO:0000256" key="2">
    <source>
        <dbReference type="ARBA" id="ARBA00022475"/>
    </source>
</evidence>
<dbReference type="InterPro" id="IPR000276">
    <property type="entry name" value="GPCR_Rhodpsn"/>
</dbReference>
<organism evidence="9 10">
    <name type="scientific">Porites evermanni</name>
    <dbReference type="NCBI Taxonomy" id="104178"/>
    <lineage>
        <taxon>Eukaryota</taxon>
        <taxon>Metazoa</taxon>
        <taxon>Cnidaria</taxon>
        <taxon>Anthozoa</taxon>
        <taxon>Hexacorallia</taxon>
        <taxon>Scleractinia</taxon>
        <taxon>Fungiina</taxon>
        <taxon>Poritidae</taxon>
        <taxon>Porites</taxon>
    </lineage>
</organism>